<feature type="region of interest" description="Disordered" evidence="1">
    <location>
        <begin position="1"/>
        <end position="56"/>
    </location>
</feature>
<dbReference type="GO" id="GO:0001164">
    <property type="term" value="F:RNA polymerase I core promoter sequence-specific DNA binding"/>
    <property type="evidence" value="ECO:0007669"/>
    <property type="project" value="InterPro"/>
</dbReference>
<dbReference type="PANTHER" id="PTHR28244:SF1">
    <property type="entry name" value="RNA POLYMERASE I-SPECIFIC TRANSCRIPTION INITIATION FACTOR RRN11"/>
    <property type="match status" value="1"/>
</dbReference>
<dbReference type="GO" id="GO:0017025">
    <property type="term" value="F:TBP-class protein binding"/>
    <property type="evidence" value="ECO:0007669"/>
    <property type="project" value="TreeGrafter"/>
</dbReference>
<dbReference type="EMBL" id="CAJPDQ010000001">
    <property type="protein sequence ID" value="CAF9903305.1"/>
    <property type="molecule type" value="Genomic_DNA"/>
</dbReference>
<dbReference type="InterPro" id="IPR053029">
    <property type="entry name" value="RNA_pol_I-specific_init_factor"/>
</dbReference>
<proteinExistence type="predicted"/>
<dbReference type="GO" id="GO:0042790">
    <property type="term" value="P:nucleolar large rRNA transcription by RNA polymerase I"/>
    <property type="evidence" value="ECO:0007669"/>
    <property type="project" value="TreeGrafter"/>
</dbReference>
<evidence type="ECO:0000313" key="2">
    <source>
        <dbReference type="EMBL" id="CAF9903305.1"/>
    </source>
</evidence>
<dbReference type="Pfam" id="PF04090">
    <property type="entry name" value="Rrn11"/>
    <property type="match status" value="1"/>
</dbReference>
<dbReference type="AlphaFoldDB" id="A0A8H3I4S9"/>
<sequence>MSDHYYRHPLARSESVLSRTRSRKRKRNESEDDAESVSSLESIKPQSSQSTWAEFKSSDVLQRKTAGLSAEEAVPGNHFPNRPKDYKVYLSASAAPSQIEKELASLKPPLIDHIQHENQLQLRSSLKQQHITALYTLLHRCILDKDYIRAGRAFGLLLRTESHGQMADLRDGNLWGIGAEILLCRRKQEGIANAYQRGVEEVRQYFEGLIIQFPYRPRSPESLSAVHFYPVLFGLWIASLDDRYKAAIQSVENTGEPGQGYIISQIDELDNIRRNSLVDAQAVISRVDEVMRSIPYSDDPVLWKLKGDMYLWISDLSRSHHDMEEDLSMDSSDREQVTGYTSWMSAQRNAEKAFAIAESHEQTRKSQQMHVYDSDDT</sequence>
<name>A0A8H3I4S9_9LECA</name>
<feature type="region of interest" description="Disordered" evidence="1">
    <location>
        <begin position="356"/>
        <end position="377"/>
    </location>
</feature>
<dbReference type="InterPro" id="IPR007224">
    <property type="entry name" value="TIF_Rrn11"/>
</dbReference>
<dbReference type="GO" id="GO:0001181">
    <property type="term" value="F:RNA polymerase I general transcription initiation factor activity"/>
    <property type="evidence" value="ECO:0007669"/>
    <property type="project" value="InterPro"/>
</dbReference>
<comment type="caution">
    <text evidence="2">The sequence shown here is derived from an EMBL/GenBank/DDBJ whole genome shotgun (WGS) entry which is preliminary data.</text>
</comment>
<dbReference type="OrthoDB" id="2159786at2759"/>
<dbReference type="GO" id="GO:0070860">
    <property type="term" value="C:RNA polymerase I core factor complex"/>
    <property type="evidence" value="ECO:0007669"/>
    <property type="project" value="TreeGrafter"/>
</dbReference>
<reference evidence="2" key="1">
    <citation type="submission" date="2021-03" db="EMBL/GenBank/DDBJ databases">
        <authorList>
            <person name="Tagirdzhanova G."/>
        </authorList>
    </citation>
    <scope>NUCLEOTIDE SEQUENCE</scope>
</reference>
<dbReference type="PANTHER" id="PTHR28244">
    <property type="entry name" value="RNA POLYMERASE I-SPECIFIC TRANSCRIPTION INITIATION FACTOR RRN11"/>
    <property type="match status" value="1"/>
</dbReference>
<feature type="compositionally biased region" description="Polar residues" evidence="1">
    <location>
        <begin position="36"/>
        <end position="52"/>
    </location>
</feature>
<protein>
    <submittedName>
        <fullName evidence="2">Uncharacterized protein</fullName>
    </submittedName>
</protein>
<dbReference type="Proteomes" id="UP000664169">
    <property type="component" value="Unassembled WGS sequence"/>
</dbReference>
<evidence type="ECO:0000256" key="1">
    <source>
        <dbReference type="SAM" id="MobiDB-lite"/>
    </source>
</evidence>
<gene>
    <name evidence="2" type="ORF">GOMPHAMPRED_000181</name>
</gene>
<evidence type="ECO:0000313" key="3">
    <source>
        <dbReference type="Proteomes" id="UP000664169"/>
    </source>
</evidence>
<keyword evidence="3" id="KW-1185">Reference proteome</keyword>
<accession>A0A8H3I4S9</accession>
<organism evidence="2 3">
    <name type="scientific">Gomphillus americanus</name>
    <dbReference type="NCBI Taxonomy" id="1940652"/>
    <lineage>
        <taxon>Eukaryota</taxon>
        <taxon>Fungi</taxon>
        <taxon>Dikarya</taxon>
        <taxon>Ascomycota</taxon>
        <taxon>Pezizomycotina</taxon>
        <taxon>Lecanoromycetes</taxon>
        <taxon>OSLEUM clade</taxon>
        <taxon>Ostropomycetidae</taxon>
        <taxon>Ostropales</taxon>
        <taxon>Graphidaceae</taxon>
        <taxon>Gomphilloideae</taxon>
        <taxon>Gomphillus</taxon>
    </lineage>
</organism>